<dbReference type="PANTHER" id="PTHR30163">
    <property type="entry name" value="MEMBRANE-BOUND LYTIC MUREIN TRANSGLYCOSYLASE B"/>
    <property type="match status" value="1"/>
</dbReference>
<feature type="domain" description="Peptidoglycan binding-like" evidence="2">
    <location>
        <begin position="366"/>
        <end position="421"/>
    </location>
</feature>
<dbReference type="SUPFAM" id="SSF53955">
    <property type="entry name" value="Lysozyme-like"/>
    <property type="match status" value="1"/>
</dbReference>
<keyword evidence="6" id="KW-1185">Reference proteome</keyword>
<reference evidence="6" key="3">
    <citation type="journal article" date="2016" name="Genome Announc.">
        <title>Revised genome sequence of the purple photosynthetic bacterium Blastochloris viridis.</title>
        <authorList>
            <person name="Liu L.N."/>
            <person name="Faulkner M."/>
            <person name="Liu X."/>
            <person name="Huang F."/>
            <person name="Darby A.C."/>
            <person name="Hall N."/>
        </authorList>
    </citation>
    <scope>NUCLEOTIDE SEQUENCE [LARGE SCALE GENOMIC DNA]</scope>
    <source>
        <strain evidence="6">ATCC 19567 / DSM 133 / F</strain>
    </source>
</reference>
<accession>A0A0H5BC08</accession>
<dbReference type="InterPro" id="IPR043426">
    <property type="entry name" value="MltB-like"/>
</dbReference>
<dbReference type="FunFam" id="1.10.8.350:FF:000001">
    <property type="entry name" value="Lytic murein transglycosylase B"/>
    <property type="match status" value="1"/>
</dbReference>
<feature type="signal peptide" evidence="1">
    <location>
        <begin position="1"/>
        <end position="22"/>
    </location>
</feature>
<dbReference type="GO" id="GO:0009253">
    <property type="term" value="P:peptidoglycan catabolic process"/>
    <property type="evidence" value="ECO:0007669"/>
    <property type="project" value="TreeGrafter"/>
</dbReference>
<dbReference type="EMBL" id="LN907867">
    <property type="protein sequence ID" value="CUU43001.1"/>
    <property type="molecule type" value="Genomic_DNA"/>
</dbReference>
<evidence type="ECO:0000313" key="5">
    <source>
        <dbReference type="EMBL" id="CUU43001.1"/>
    </source>
</evidence>
<dbReference type="Proteomes" id="UP000065734">
    <property type="component" value="Chromosome I"/>
</dbReference>
<dbReference type="Gene3D" id="1.10.101.10">
    <property type="entry name" value="PGBD-like superfamily/PGBD"/>
    <property type="match status" value="1"/>
</dbReference>
<organism evidence="5 6">
    <name type="scientific">Blastochloris viridis</name>
    <name type="common">Rhodopseudomonas viridis</name>
    <dbReference type="NCBI Taxonomy" id="1079"/>
    <lineage>
        <taxon>Bacteria</taxon>
        <taxon>Pseudomonadati</taxon>
        <taxon>Pseudomonadota</taxon>
        <taxon>Alphaproteobacteria</taxon>
        <taxon>Hyphomicrobiales</taxon>
        <taxon>Blastochloridaceae</taxon>
        <taxon>Blastochloris</taxon>
    </lineage>
</organism>
<dbReference type="GO" id="GO:0008933">
    <property type="term" value="F:peptidoglycan lytic transglycosylase activity"/>
    <property type="evidence" value="ECO:0007669"/>
    <property type="project" value="TreeGrafter"/>
</dbReference>
<reference evidence="4" key="1">
    <citation type="journal article" date="2015" name="Genome Announc.">
        <title>Complete Genome Sequence of the Bacteriochlorophyll b-Producing Photosynthetic Bacterium Blastochloris viridis.</title>
        <authorList>
            <person name="Tsukatani Y."/>
            <person name="Hirose Y."/>
            <person name="Harada J."/>
            <person name="Misawa N."/>
            <person name="Mori K."/>
            <person name="Inoue K."/>
            <person name="Tamiaki H."/>
        </authorList>
    </citation>
    <scope>NUCLEOTIDE SEQUENCE [LARGE SCALE GENOMIC DNA]</scope>
    <source>
        <strain evidence="4">DSM 133</strain>
    </source>
</reference>
<feature type="domain" description="Transglycosylase SLT" evidence="3">
    <location>
        <begin position="52"/>
        <end position="345"/>
    </location>
</feature>
<dbReference type="InterPro" id="IPR023346">
    <property type="entry name" value="Lysozyme-like_dom_sf"/>
</dbReference>
<keyword evidence="5" id="KW-0456">Lyase</keyword>
<dbReference type="NCBIfam" id="TIGR02283">
    <property type="entry name" value="MltB_2"/>
    <property type="match status" value="1"/>
</dbReference>
<sequence>MPSCARLATLAVAALWSATAYAQDITSSIPAQPRASHPLMTPEALAEAEANFSNCLAGLWPAAQRRGINRQTFEAVVRATTPDMSLFKLMDGQPEFERPIWWYVDSLVTETRIRKGREMLAQYKPVFDAIERQWGVDRHLLTAIWGIESNFGTRDGMGGRDVVRSTASLACIGRRQAYFQDEFLAAVLILQRGDVPPDHMRGSWAGAFGMTQFMPTGYVRYAVDFDGDGHANLVDSVPDALASTANRFRAEKWMTGQTWGYEVVLPPGFDYLLADRNRRLSLGEWSRLGAQRANGLPFPRSGDQAFLLIPAGSRGPAFLMLENFRVIMRYNPAEAYALAIGHLADRMRGGGPFVQAWPRDAQLLSRNERFELQMLLLGYGFDIGQPDGKIGGKTRTALRQVQAQLGLVPDGFATTEVLSHLKR</sequence>
<keyword evidence="1" id="KW-0732">Signal</keyword>
<feature type="chain" id="PRO_5014229105" evidence="1">
    <location>
        <begin position="23"/>
        <end position="423"/>
    </location>
</feature>
<dbReference type="PATRIC" id="fig|1079.6.peg.2696"/>
<dbReference type="Pfam" id="PF13406">
    <property type="entry name" value="SLT_2"/>
    <property type="match status" value="1"/>
</dbReference>
<dbReference type="Gene3D" id="1.10.530.10">
    <property type="match status" value="1"/>
</dbReference>
<name>A0A0H5BC08_BLAVI</name>
<proteinExistence type="predicted"/>
<evidence type="ECO:0000259" key="3">
    <source>
        <dbReference type="Pfam" id="PF13406"/>
    </source>
</evidence>
<evidence type="ECO:0000313" key="6">
    <source>
        <dbReference type="Proteomes" id="UP000065734"/>
    </source>
</evidence>
<dbReference type="STRING" id="1079.BVIR_2574"/>
<dbReference type="Pfam" id="PF01471">
    <property type="entry name" value="PG_binding_1"/>
    <property type="match status" value="1"/>
</dbReference>
<evidence type="ECO:0000256" key="1">
    <source>
        <dbReference type="SAM" id="SignalP"/>
    </source>
</evidence>
<evidence type="ECO:0000313" key="4">
    <source>
        <dbReference type="EMBL" id="BAR99725.1"/>
    </source>
</evidence>
<dbReference type="SUPFAM" id="SSF47090">
    <property type="entry name" value="PGBD-like"/>
    <property type="match status" value="1"/>
</dbReference>
<dbReference type="EC" id="4.2.2.-" evidence="5"/>
<dbReference type="AlphaFoldDB" id="A0A0H5BC08"/>
<dbReference type="KEGG" id="bvr:BVIR_2574"/>
<gene>
    <name evidence="5" type="primary">mltB_2</name>
    <name evidence="4" type="ORF">BV133_2132</name>
    <name evidence="5" type="ORF">BVIRIDIS_20180</name>
</gene>
<dbReference type="RefSeq" id="WP_055037960.1">
    <property type="nucleotide sequence ID" value="NZ_AP014854.2"/>
</dbReference>
<evidence type="ECO:0000259" key="2">
    <source>
        <dbReference type="Pfam" id="PF01471"/>
    </source>
</evidence>
<dbReference type="PANTHER" id="PTHR30163:SF8">
    <property type="entry name" value="LYTIC MUREIN TRANSGLYCOSYLASE"/>
    <property type="match status" value="1"/>
</dbReference>
<dbReference type="CDD" id="cd13399">
    <property type="entry name" value="Slt35-like"/>
    <property type="match status" value="1"/>
</dbReference>
<dbReference type="Gene3D" id="1.10.8.350">
    <property type="entry name" value="Bacterial muramidase"/>
    <property type="match status" value="1"/>
</dbReference>
<protein>
    <submittedName>
        <fullName evidence="5">Membrane-bound lytic murein transglycosylase B</fullName>
        <ecNumber evidence="5">4.2.2.-</ecNumber>
    </submittedName>
</protein>
<reference evidence="5" key="2">
    <citation type="submission" date="2015-11" db="EMBL/GenBank/DDBJ databases">
        <authorList>
            <person name="Zhang Y."/>
            <person name="Guo Z."/>
        </authorList>
    </citation>
    <scope>NUCLEOTIDE SEQUENCE</scope>
    <source>
        <strain evidence="5">1</strain>
    </source>
</reference>
<dbReference type="InterPro" id="IPR036366">
    <property type="entry name" value="PGBDSf"/>
</dbReference>
<dbReference type="InterPro" id="IPR036365">
    <property type="entry name" value="PGBD-like_sf"/>
</dbReference>
<dbReference type="OrthoDB" id="9808544at2"/>
<dbReference type="InterPro" id="IPR002477">
    <property type="entry name" value="Peptidoglycan-bd-like"/>
</dbReference>
<dbReference type="EMBL" id="AP014854">
    <property type="protein sequence ID" value="BAR99725.1"/>
    <property type="molecule type" value="Genomic_DNA"/>
</dbReference>
<dbReference type="InterPro" id="IPR031304">
    <property type="entry name" value="SLT_2"/>
</dbReference>
<dbReference type="InterPro" id="IPR011970">
    <property type="entry name" value="MltB_2"/>
</dbReference>